<dbReference type="Gene3D" id="1.10.10.10">
    <property type="entry name" value="Winged helix-like DNA-binding domain superfamily/Winged helix DNA-binding domain"/>
    <property type="match status" value="1"/>
</dbReference>
<feature type="region of interest" description="Disordered" evidence="4">
    <location>
        <begin position="1"/>
        <end position="27"/>
    </location>
</feature>
<gene>
    <name evidence="6" type="ORF">HPO96_05505</name>
</gene>
<dbReference type="Pfam" id="PF01638">
    <property type="entry name" value="HxlR"/>
    <property type="match status" value="1"/>
</dbReference>
<name>A0A7Y4NZ06_9ACTN</name>
<keyword evidence="1" id="KW-0805">Transcription regulation</keyword>
<comment type="caution">
    <text evidence="6">The sequence shown here is derived from an EMBL/GenBank/DDBJ whole genome shotgun (WGS) entry which is preliminary data.</text>
</comment>
<dbReference type="PANTHER" id="PTHR33204">
    <property type="entry name" value="TRANSCRIPTIONAL REGULATOR, MARR FAMILY"/>
    <property type="match status" value="1"/>
</dbReference>
<evidence type="ECO:0000256" key="4">
    <source>
        <dbReference type="SAM" id="MobiDB-lite"/>
    </source>
</evidence>
<dbReference type="InterPro" id="IPR036388">
    <property type="entry name" value="WH-like_DNA-bd_sf"/>
</dbReference>
<dbReference type="EMBL" id="JABJRC010000001">
    <property type="protein sequence ID" value="NOL39695.1"/>
    <property type="molecule type" value="Genomic_DNA"/>
</dbReference>
<keyword evidence="2" id="KW-0238">DNA-binding</keyword>
<accession>A0A7Y4NZ06</accession>
<keyword evidence="7" id="KW-1185">Reference proteome</keyword>
<dbReference type="SUPFAM" id="SSF46785">
    <property type="entry name" value="Winged helix' DNA-binding domain"/>
    <property type="match status" value="1"/>
</dbReference>
<evidence type="ECO:0000256" key="1">
    <source>
        <dbReference type="ARBA" id="ARBA00023015"/>
    </source>
</evidence>
<dbReference type="GO" id="GO:0003677">
    <property type="term" value="F:DNA binding"/>
    <property type="evidence" value="ECO:0007669"/>
    <property type="project" value="UniProtKB-KW"/>
</dbReference>
<dbReference type="PANTHER" id="PTHR33204:SF18">
    <property type="entry name" value="TRANSCRIPTIONAL REGULATORY PROTEIN"/>
    <property type="match status" value="1"/>
</dbReference>
<evidence type="ECO:0000259" key="5">
    <source>
        <dbReference type="PROSITE" id="PS51118"/>
    </source>
</evidence>
<dbReference type="Proteomes" id="UP000534306">
    <property type="component" value="Unassembled WGS sequence"/>
</dbReference>
<feature type="domain" description="HTH hxlR-type" evidence="5">
    <location>
        <begin position="29"/>
        <end position="128"/>
    </location>
</feature>
<evidence type="ECO:0000256" key="3">
    <source>
        <dbReference type="ARBA" id="ARBA00023163"/>
    </source>
</evidence>
<dbReference type="InterPro" id="IPR036390">
    <property type="entry name" value="WH_DNA-bd_sf"/>
</dbReference>
<reference evidence="6 7" key="1">
    <citation type="submission" date="2020-05" db="EMBL/GenBank/DDBJ databases">
        <title>Genome sequence of Kribbella sandramycini ATCC 39419.</title>
        <authorList>
            <person name="Maclea K.S."/>
            <person name="Fair J.L."/>
        </authorList>
    </citation>
    <scope>NUCLEOTIDE SEQUENCE [LARGE SCALE GENOMIC DNA]</scope>
    <source>
        <strain evidence="6 7">ATCC 39419</strain>
    </source>
</reference>
<evidence type="ECO:0000313" key="7">
    <source>
        <dbReference type="Proteomes" id="UP000534306"/>
    </source>
</evidence>
<sequence>MTHQPVSPHWDEELVPTPSGQTQAPSPQCPVEVSLAAISGRWTTLVLRNLMSAESHSYTELAHSLPQLSDKVLTDRLRHLIEANLVERLATPSFPTRTTYRLTTRGQALRPLLIELYRTGLTLQQDET</sequence>
<keyword evidence="3" id="KW-0804">Transcription</keyword>
<dbReference type="InterPro" id="IPR002577">
    <property type="entry name" value="HTH_HxlR"/>
</dbReference>
<dbReference type="PROSITE" id="PS51118">
    <property type="entry name" value="HTH_HXLR"/>
    <property type="match status" value="1"/>
</dbReference>
<dbReference type="AlphaFoldDB" id="A0A7Y4NZ06"/>
<evidence type="ECO:0000313" key="6">
    <source>
        <dbReference type="EMBL" id="NOL39695.1"/>
    </source>
</evidence>
<protein>
    <submittedName>
        <fullName evidence="6">Helix-turn-helix transcriptional regulator</fullName>
    </submittedName>
</protein>
<proteinExistence type="predicted"/>
<evidence type="ECO:0000256" key="2">
    <source>
        <dbReference type="ARBA" id="ARBA00023125"/>
    </source>
</evidence>
<organism evidence="6 7">
    <name type="scientific">Kribbella sandramycini</name>
    <dbReference type="NCBI Taxonomy" id="60450"/>
    <lineage>
        <taxon>Bacteria</taxon>
        <taxon>Bacillati</taxon>
        <taxon>Actinomycetota</taxon>
        <taxon>Actinomycetes</taxon>
        <taxon>Propionibacteriales</taxon>
        <taxon>Kribbellaceae</taxon>
        <taxon>Kribbella</taxon>
    </lineage>
</organism>